<feature type="compositionally biased region" description="Polar residues" evidence="8">
    <location>
        <begin position="345"/>
        <end position="356"/>
    </location>
</feature>
<dbReference type="RefSeq" id="XP_064690185.1">
    <property type="nucleotide sequence ID" value="XM_064842279.1"/>
</dbReference>
<feature type="region of interest" description="Disordered" evidence="8">
    <location>
        <begin position="329"/>
        <end position="361"/>
    </location>
</feature>
<evidence type="ECO:0000256" key="7">
    <source>
        <dbReference type="RuleBase" id="RU361124"/>
    </source>
</evidence>
<reference evidence="10" key="1">
    <citation type="submission" date="2023-07" db="EMBL/GenBank/DDBJ databases">
        <title>Black Yeasts Isolated from many extreme environments.</title>
        <authorList>
            <person name="Coleine C."/>
            <person name="Stajich J.E."/>
            <person name="Selbmann L."/>
        </authorList>
    </citation>
    <scope>NUCLEOTIDE SEQUENCE</scope>
    <source>
        <strain evidence="10">CCFEE 5485</strain>
    </source>
</reference>
<feature type="region of interest" description="Disordered" evidence="8">
    <location>
        <begin position="425"/>
        <end position="447"/>
    </location>
</feature>
<feature type="region of interest" description="Disordered" evidence="8">
    <location>
        <begin position="462"/>
        <end position="604"/>
    </location>
</feature>
<name>A0AAE0WKW0_9PEZI</name>
<evidence type="ECO:0000256" key="3">
    <source>
        <dbReference type="ARBA" id="ARBA00023015"/>
    </source>
</evidence>
<dbReference type="PANTHER" id="PTHR14898">
    <property type="entry name" value="ENHANCER OF POLYCOMB"/>
    <property type="match status" value="1"/>
</dbReference>
<evidence type="ECO:0000256" key="2">
    <source>
        <dbReference type="ARBA" id="ARBA00008035"/>
    </source>
</evidence>
<proteinExistence type="inferred from homology"/>
<gene>
    <name evidence="10" type="primary">EPL1</name>
    <name evidence="10" type="ORF">LTR78_006479</name>
</gene>
<evidence type="ECO:0000256" key="4">
    <source>
        <dbReference type="ARBA" id="ARBA00023163"/>
    </source>
</evidence>
<dbReference type="AlphaFoldDB" id="A0AAE0WKW0"/>
<feature type="compositionally biased region" description="Polar residues" evidence="8">
    <location>
        <begin position="568"/>
        <end position="583"/>
    </location>
</feature>
<keyword evidence="5 7" id="KW-0539">Nucleus</keyword>
<feature type="region of interest" description="Disordered" evidence="8">
    <location>
        <begin position="1"/>
        <end position="22"/>
    </location>
</feature>
<organism evidence="10 11">
    <name type="scientific">Recurvomyces mirabilis</name>
    <dbReference type="NCBI Taxonomy" id="574656"/>
    <lineage>
        <taxon>Eukaryota</taxon>
        <taxon>Fungi</taxon>
        <taxon>Dikarya</taxon>
        <taxon>Ascomycota</taxon>
        <taxon>Pezizomycotina</taxon>
        <taxon>Dothideomycetes</taxon>
        <taxon>Dothideomycetidae</taxon>
        <taxon>Mycosphaerellales</taxon>
        <taxon>Teratosphaeriaceae</taxon>
        <taxon>Recurvomyces</taxon>
    </lineage>
</organism>
<evidence type="ECO:0000256" key="1">
    <source>
        <dbReference type="ARBA" id="ARBA00004123"/>
    </source>
</evidence>
<evidence type="ECO:0000313" key="11">
    <source>
        <dbReference type="Proteomes" id="UP001274830"/>
    </source>
</evidence>
<evidence type="ECO:0000313" key="10">
    <source>
        <dbReference type="EMBL" id="KAK3673575.1"/>
    </source>
</evidence>
<comment type="function">
    <text evidence="6">Component of the NuA4 histone acetyltransferase complex which is involved in transcriptional activation of selected genes principally by acetylation of nucleosomal histone H4 and H2A. The NuA4 complex is also involved in DNA repair. Involved in gene silencing by neighboring heterochromatin, blockage of the silencing spreading along the chromosome, and required for cell cycle progression through G2/M.</text>
</comment>
<dbReference type="GO" id="GO:0005634">
    <property type="term" value="C:nucleus"/>
    <property type="evidence" value="ECO:0007669"/>
    <property type="project" value="UniProtKB-SubCell"/>
</dbReference>
<dbReference type="GeneID" id="89966835"/>
<keyword evidence="3 7" id="KW-0805">Transcription regulation</keyword>
<keyword evidence="4 7" id="KW-0804">Transcription</keyword>
<dbReference type="Proteomes" id="UP001274830">
    <property type="component" value="Unassembled WGS sequence"/>
</dbReference>
<feature type="compositionally biased region" description="Basic residues" evidence="8">
    <location>
        <begin position="504"/>
        <end position="520"/>
    </location>
</feature>
<comment type="caution">
    <text evidence="10">The sequence shown here is derived from an EMBL/GenBank/DDBJ whole genome shotgun (WGS) entry which is preliminary data.</text>
</comment>
<comment type="similarity">
    <text evidence="2 7">Belongs to the enhancer of polycomb family.</text>
</comment>
<evidence type="ECO:0000256" key="8">
    <source>
        <dbReference type="SAM" id="MobiDB-lite"/>
    </source>
</evidence>
<keyword evidence="11" id="KW-1185">Reference proteome</keyword>
<dbReference type="InterPro" id="IPR024943">
    <property type="entry name" value="Enhancer_polycomb"/>
</dbReference>
<evidence type="ECO:0000256" key="6">
    <source>
        <dbReference type="ARBA" id="ARBA00025513"/>
    </source>
</evidence>
<protein>
    <recommendedName>
        <fullName evidence="7">Enhancer of polycomb-like protein</fullName>
    </recommendedName>
</protein>
<evidence type="ECO:0000256" key="5">
    <source>
        <dbReference type="ARBA" id="ARBA00023242"/>
    </source>
</evidence>
<dbReference type="Pfam" id="PF10513">
    <property type="entry name" value="EPL1"/>
    <property type="match status" value="1"/>
</dbReference>
<accession>A0AAE0WKW0</accession>
<dbReference type="GO" id="GO:0006357">
    <property type="term" value="P:regulation of transcription by RNA polymerase II"/>
    <property type="evidence" value="ECO:0007669"/>
    <property type="project" value="InterPro"/>
</dbReference>
<comment type="subcellular location">
    <subcellularLocation>
        <location evidence="1 7">Nucleus</location>
    </subcellularLocation>
</comment>
<dbReference type="EMBL" id="JAUTXT010000024">
    <property type="protein sequence ID" value="KAK3673575.1"/>
    <property type="molecule type" value="Genomic_DNA"/>
</dbReference>
<dbReference type="InterPro" id="IPR019542">
    <property type="entry name" value="Enhancer_polycomb-like_N"/>
</dbReference>
<dbReference type="GO" id="GO:0035267">
    <property type="term" value="C:NuA4 histone acetyltransferase complex"/>
    <property type="evidence" value="ECO:0007669"/>
    <property type="project" value="InterPro"/>
</dbReference>
<evidence type="ECO:0000259" key="9">
    <source>
        <dbReference type="Pfam" id="PF10513"/>
    </source>
</evidence>
<sequence>MSNRNVARTVRQRKLNPKQGLHIIRESEIEEQQDEEGQRQVHQVETGVEKAEEVEYHLQAVINASNAAALGVKTQQSYIPTPDAIPAKDVNYDELYPPVFKEPSSYIRFSSTVEDCTGPPYCMNDDDLEFLGKLNEGKDVDGRDRKDKLGQCSEIVFEEVMSVFEESSGKLQPYANVDNAPIPSLEEIERSQEDEVSDDVSKWMKPIYRHWVQKKTNRTLMPTIKVRVLDTTSEADDADPYVCFRRREVRQTRKTRGRDAQVVEKLKKLRLEVEQGRQMLRQIVEREHLKADSLSLDRRVFNDRKELKQVKAAKSIIGDKGDDEELLVNQKPTKQPTKVPREQRPSTIRIKSNGDSRSAAPDVDLPLLEEWQEESQRFVLNTIDARKEQHKKWNQHWIDETKYPLTPPAEEDNPMDKWAQFPAEGIHAYPSPPPSLPSHGSQDTGDVEMKDAVVKVEDADQTMAGAEPESPPFIFHIPGSFPLSDVESEDEESERAAHPACRLRVGRGGRCHLEARKRKPYGQLSRGVVSDSESDDDDGPDYFPLSERITFDYRSALNNRPTRPELPHQQSSGSHQRWASGDQSALIGGQPGSSGSQQTPVAGS</sequence>
<feature type="domain" description="Enhancer of polycomb-like N-terminal" evidence="9">
    <location>
        <begin position="11"/>
        <end position="166"/>
    </location>
</feature>